<dbReference type="AlphaFoldDB" id="A0A3M7R9W2"/>
<evidence type="ECO:0000313" key="2">
    <source>
        <dbReference type="Proteomes" id="UP000276133"/>
    </source>
</evidence>
<comment type="caution">
    <text evidence="1">The sequence shown here is derived from an EMBL/GenBank/DDBJ whole genome shotgun (WGS) entry which is preliminary data.</text>
</comment>
<dbReference type="EMBL" id="REGN01003862">
    <property type="protein sequence ID" value="RNA20393.1"/>
    <property type="molecule type" value="Genomic_DNA"/>
</dbReference>
<protein>
    <submittedName>
        <fullName evidence="1">Uncharacterized protein</fullName>
    </submittedName>
</protein>
<proteinExistence type="predicted"/>
<organism evidence="1 2">
    <name type="scientific">Brachionus plicatilis</name>
    <name type="common">Marine rotifer</name>
    <name type="synonym">Brachionus muelleri</name>
    <dbReference type="NCBI Taxonomy" id="10195"/>
    <lineage>
        <taxon>Eukaryota</taxon>
        <taxon>Metazoa</taxon>
        <taxon>Spiralia</taxon>
        <taxon>Gnathifera</taxon>
        <taxon>Rotifera</taxon>
        <taxon>Eurotatoria</taxon>
        <taxon>Monogononta</taxon>
        <taxon>Pseudotrocha</taxon>
        <taxon>Ploima</taxon>
        <taxon>Brachionidae</taxon>
        <taxon>Brachionus</taxon>
    </lineage>
</organism>
<reference evidence="1 2" key="1">
    <citation type="journal article" date="2018" name="Sci. Rep.">
        <title>Genomic signatures of local adaptation to the degree of environmental predictability in rotifers.</title>
        <authorList>
            <person name="Franch-Gras L."/>
            <person name="Hahn C."/>
            <person name="Garcia-Roger E.M."/>
            <person name="Carmona M.J."/>
            <person name="Serra M."/>
            <person name="Gomez A."/>
        </authorList>
    </citation>
    <scope>NUCLEOTIDE SEQUENCE [LARGE SCALE GENOMIC DNA]</scope>
    <source>
        <strain evidence="1">HYR1</strain>
    </source>
</reference>
<gene>
    <name evidence="1" type="ORF">BpHYR1_007968</name>
</gene>
<keyword evidence="2" id="KW-1185">Reference proteome</keyword>
<name>A0A3M7R9W2_BRAPC</name>
<dbReference type="Proteomes" id="UP000276133">
    <property type="component" value="Unassembled WGS sequence"/>
</dbReference>
<sequence length="109" mass="12731">MLLCYNNSFINFEIKNNIWGLKLIETSFIPSLNRENRVKLRLLKVIDSLNSFTSFSELNTRRIDIKKKTSKTHRSNCSIKFKTKNKSSSQRTELKLGTIYDLSTSSHKK</sequence>
<accession>A0A3M7R9W2</accession>
<evidence type="ECO:0000313" key="1">
    <source>
        <dbReference type="EMBL" id="RNA20393.1"/>
    </source>
</evidence>